<dbReference type="Proteomes" id="UP000324800">
    <property type="component" value="Unassembled WGS sequence"/>
</dbReference>
<keyword evidence="1" id="KW-0812">Transmembrane</keyword>
<protein>
    <submittedName>
        <fullName evidence="2">Uncharacterized protein</fullName>
    </submittedName>
</protein>
<accession>A0A5J4V273</accession>
<keyword evidence="1" id="KW-1133">Transmembrane helix</keyword>
<name>A0A5J4V273_9EUKA</name>
<dbReference type="EMBL" id="SNRW01010731">
    <property type="protein sequence ID" value="KAA6376145.1"/>
    <property type="molecule type" value="Genomic_DNA"/>
</dbReference>
<gene>
    <name evidence="2" type="ORF">EZS28_028329</name>
</gene>
<comment type="caution">
    <text evidence="2">The sequence shown here is derived from an EMBL/GenBank/DDBJ whole genome shotgun (WGS) entry which is preliminary data.</text>
</comment>
<evidence type="ECO:0000313" key="3">
    <source>
        <dbReference type="Proteomes" id="UP000324800"/>
    </source>
</evidence>
<proteinExistence type="predicted"/>
<organism evidence="2 3">
    <name type="scientific">Streblomastix strix</name>
    <dbReference type="NCBI Taxonomy" id="222440"/>
    <lineage>
        <taxon>Eukaryota</taxon>
        <taxon>Metamonada</taxon>
        <taxon>Preaxostyla</taxon>
        <taxon>Oxymonadida</taxon>
        <taxon>Streblomastigidae</taxon>
        <taxon>Streblomastix</taxon>
    </lineage>
</organism>
<evidence type="ECO:0000313" key="2">
    <source>
        <dbReference type="EMBL" id="KAA6376145.1"/>
    </source>
</evidence>
<dbReference type="AlphaFoldDB" id="A0A5J4V273"/>
<evidence type="ECO:0000256" key="1">
    <source>
        <dbReference type="SAM" id="Phobius"/>
    </source>
</evidence>
<keyword evidence="1" id="KW-0472">Membrane</keyword>
<reference evidence="2 3" key="1">
    <citation type="submission" date="2019-03" db="EMBL/GenBank/DDBJ databases">
        <title>Single cell metagenomics reveals metabolic interactions within the superorganism composed of flagellate Streblomastix strix and complex community of Bacteroidetes bacteria on its surface.</title>
        <authorList>
            <person name="Treitli S.C."/>
            <person name="Kolisko M."/>
            <person name="Husnik F."/>
            <person name="Keeling P."/>
            <person name="Hampl V."/>
        </authorList>
    </citation>
    <scope>NUCLEOTIDE SEQUENCE [LARGE SCALE GENOMIC DNA]</scope>
    <source>
        <strain evidence="2">ST1C</strain>
    </source>
</reference>
<sequence length="104" mass="11169">GSTEAEGFEEFTGVVHDLVAETQKITGAAQKEVAAQEGKKIDTVKEGKDDLNDRKKRAKTIGKVVIGVALAVIILAFLVTYFNLEPQAPGLPSSFFKSDGKTPY</sequence>
<feature type="non-terminal residue" evidence="2">
    <location>
        <position position="1"/>
    </location>
</feature>
<feature type="transmembrane region" description="Helical" evidence="1">
    <location>
        <begin position="64"/>
        <end position="84"/>
    </location>
</feature>